<dbReference type="EMBL" id="QGTR01000003">
    <property type="protein sequence ID" value="PWV99904.1"/>
    <property type="molecule type" value="Genomic_DNA"/>
</dbReference>
<dbReference type="Proteomes" id="UP000246352">
    <property type="component" value="Unassembled WGS sequence"/>
</dbReference>
<reference evidence="3 4" key="1">
    <citation type="submission" date="2018-05" db="EMBL/GenBank/DDBJ databases">
        <title>Genomic Encyclopedia of Type Strains, Phase IV (KMG-IV): sequencing the most valuable type-strain genomes for metagenomic binning, comparative biology and taxonomic classification.</title>
        <authorList>
            <person name="Goeker M."/>
        </authorList>
    </citation>
    <scope>NUCLEOTIDE SEQUENCE [LARGE SCALE GENOMIC DNA]</scope>
    <source>
        <strain evidence="3 4">DSM 16791</strain>
    </source>
</reference>
<feature type="domain" description="Gfo/Idh/MocA-like oxidoreductase N-terminal" evidence="1">
    <location>
        <begin position="6"/>
        <end position="120"/>
    </location>
</feature>
<dbReference type="PANTHER" id="PTHR43377">
    <property type="entry name" value="BILIVERDIN REDUCTASE A"/>
    <property type="match status" value="1"/>
</dbReference>
<dbReference type="SUPFAM" id="SSF51735">
    <property type="entry name" value="NAD(P)-binding Rossmann-fold domains"/>
    <property type="match status" value="1"/>
</dbReference>
<dbReference type="RefSeq" id="WP_110032181.1">
    <property type="nucleotide sequence ID" value="NZ_QGTR01000003.1"/>
</dbReference>
<keyword evidence="4" id="KW-1185">Reference proteome</keyword>
<dbReference type="PANTHER" id="PTHR43377:SF8">
    <property type="entry name" value="BLR3664 PROTEIN"/>
    <property type="match status" value="1"/>
</dbReference>
<sequence>MQSTARLAVLGAGLIGRRHVEHVMREARLAAIVDPAAEARDLAESLGTPWFASLADLLAADRPDGVVIATPTPDHVDNALDCMAAGVAALVEKPVGHTPAAAERLVLASERSAVPVLVGHHRRHNPRIIAACREIAGGALGRIIAAHVTVWFCKPEGYFATAWRREPGAGPIMINAIHEIDLLRALCGDIASVQAIASNAARGLAVEDSAAVLLRFQSGAIGTLTLSDAIVAPWSWELTAGENPAYPRTDACSMMIGGTAASLSIPDLGLWHDEGRNDWWTSISRRQLLCDAGDPLALQMRHFCEVALGRAEPLVPVREGWEALRVMAAIQESSQTGLAVDLVHERHQP</sequence>
<dbReference type="GO" id="GO:0000166">
    <property type="term" value="F:nucleotide binding"/>
    <property type="evidence" value="ECO:0007669"/>
    <property type="project" value="InterPro"/>
</dbReference>
<organism evidence="3 4">
    <name type="scientific">Hoeflea marina</name>
    <dbReference type="NCBI Taxonomy" id="274592"/>
    <lineage>
        <taxon>Bacteria</taxon>
        <taxon>Pseudomonadati</taxon>
        <taxon>Pseudomonadota</taxon>
        <taxon>Alphaproteobacteria</taxon>
        <taxon>Hyphomicrobiales</taxon>
        <taxon>Rhizobiaceae</taxon>
        <taxon>Hoeflea</taxon>
    </lineage>
</organism>
<accession>A0A317PJT1</accession>
<evidence type="ECO:0000259" key="1">
    <source>
        <dbReference type="Pfam" id="PF01408"/>
    </source>
</evidence>
<name>A0A317PJT1_9HYPH</name>
<dbReference type="AlphaFoldDB" id="A0A317PJT1"/>
<dbReference type="OrthoDB" id="9792935at2"/>
<protein>
    <submittedName>
        <fullName evidence="3">Putative dehydrogenase</fullName>
    </submittedName>
</protein>
<feature type="domain" description="GFO/IDH/MocA-like oxidoreductase" evidence="2">
    <location>
        <begin position="133"/>
        <end position="232"/>
    </location>
</feature>
<proteinExistence type="predicted"/>
<dbReference type="InterPro" id="IPR051450">
    <property type="entry name" value="Gfo/Idh/MocA_Oxidoreductases"/>
</dbReference>
<evidence type="ECO:0000313" key="3">
    <source>
        <dbReference type="EMBL" id="PWV99904.1"/>
    </source>
</evidence>
<dbReference type="InterPro" id="IPR036291">
    <property type="entry name" value="NAD(P)-bd_dom_sf"/>
</dbReference>
<dbReference type="Gene3D" id="3.30.360.10">
    <property type="entry name" value="Dihydrodipicolinate Reductase, domain 2"/>
    <property type="match status" value="1"/>
</dbReference>
<dbReference type="Pfam" id="PF22725">
    <property type="entry name" value="GFO_IDH_MocA_C3"/>
    <property type="match status" value="1"/>
</dbReference>
<dbReference type="Pfam" id="PF01408">
    <property type="entry name" value="GFO_IDH_MocA"/>
    <property type="match status" value="1"/>
</dbReference>
<dbReference type="InterPro" id="IPR000683">
    <property type="entry name" value="Gfo/Idh/MocA-like_OxRdtase_N"/>
</dbReference>
<comment type="caution">
    <text evidence="3">The sequence shown here is derived from an EMBL/GenBank/DDBJ whole genome shotgun (WGS) entry which is preliminary data.</text>
</comment>
<evidence type="ECO:0000313" key="4">
    <source>
        <dbReference type="Proteomes" id="UP000246352"/>
    </source>
</evidence>
<dbReference type="SUPFAM" id="SSF55347">
    <property type="entry name" value="Glyceraldehyde-3-phosphate dehydrogenase-like, C-terminal domain"/>
    <property type="match status" value="1"/>
</dbReference>
<dbReference type="InterPro" id="IPR055170">
    <property type="entry name" value="GFO_IDH_MocA-like_dom"/>
</dbReference>
<evidence type="ECO:0000259" key="2">
    <source>
        <dbReference type="Pfam" id="PF22725"/>
    </source>
</evidence>
<dbReference type="Gene3D" id="3.40.50.720">
    <property type="entry name" value="NAD(P)-binding Rossmann-like Domain"/>
    <property type="match status" value="1"/>
</dbReference>
<gene>
    <name evidence="3" type="ORF">DFR52_103103</name>
</gene>